<sequence>MPSSADYGSSSDWCVYRHQQLLTEASPLRVPAAAMQTIRLVLLLALVEGAAAGHGLPARRLQTMTAMQTPFPASCLDVCPELQSANGTLREIYDYMGQATFITHQQYITHVAAFVEAVSGLLCSHRSLATCIADNPDSCDAFAAGKRRLQVPKLRKQIRMPAKGVRRTWGGRLLGRRLEVSNDTNYTDDNYSQGDNDTNYTDSYDNSSSGGYGNYSDGYDNSSSGGYGKHSDEYDNYSSGGYGNSDGYDNHSSGGYGKHSDGYDNYTDGSGDHQVSFYLDLTLCSVGNMQLESGDDALNLFMPFLTMVDPMLVSNTVIILVIVVTISICTRVGLIAADLANADLSMCNMLPNDIDEIYGDSVASNGTGPGGYGGYGGKPGEDDFDDFGGECQGTAQADPMTDGACWTLTVVVSPLDRMVPAGYKPEEADQYARLSTAMGTLAPTSHPASEHVLPGTRITAWASTSICLADVSSAPQECANATLAEMGFAFTLETLGGDALGLENVALRMQGGVQCTVYTDEADFAPADANASCATYALANLVTE</sequence>
<reference evidence="2 3" key="1">
    <citation type="submission" date="2016-02" db="EMBL/GenBank/DDBJ databases">
        <title>Genome analysis of coral dinoflagellate symbionts highlights evolutionary adaptations to a symbiotic lifestyle.</title>
        <authorList>
            <person name="Aranda M."/>
            <person name="Li Y."/>
            <person name="Liew Y.J."/>
            <person name="Baumgarten S."/>
            <person name="Simakov O."/>
            <person name="Wilson M."/>
            <person name="Piel J."/>
            <person name="Ashoor H."/>
            <person name="Bougouffa S."/>
            <person name="Bajic V.B."/>
            <person name="Ryu T."/>
            <person name="Ravasi T."/>
            <person name="Bayer T."/>
            <person name="Micklem G."/>
            <person name="Kim H."/>
            <person name="Bhak J."/>
            <person name="Lajeunesse T.C."/>
            <person name="Voolstra C.R."/>
        </authorList>
    </citation>
    <scope>NUCLEOTIDE SEQUENCE [LARGE SCALE GENOMIC DNA]</scope>
    <source>
        <strain evidence="2 3">CCMP2467</strain>
    </source>
</reference>
<evidence type="ECO:0000256" key="1">
    <source>
        <dbReference type="SAM" id="MobiDB-lite"/>
    </source>
</evidence>
<feature type="region of interest" description="Disordered" evidence="1">
    <location>
        <begin position="183"/>
        <end position="216"/>
    </location>
</feature>
<organism evidence="2 3">
    <name type="scientific">Symbiodinium microadriaticum</name>
    <name type="common">Dinoflagellate</name>
    <name type="synonym">Zooxanthella microadriatica</name>
    <dbReference type="NCBI Taxonomy" id="2951"/>
    <lineage>
        <taxon>Eukaryota</taxon>
        <taxon>Sar</taxon>
        <taxon>Alveolata</taxon>
        <taxon>Dinophyceae</taxon>
        <taxon>Suessiales</taxon>
        <taxon>Symbiodiniaceae</taxon>
        <taxon>Symbiodinium</taxon>
    </lineage>
</organism>
<dbReference type="OrthoDB" id="10583537at2759"/>
<proteinExistence type="predicted"/>
<feature type="compositionally biased region" description="Polar residues" evidence="1">
    <location>
        <begin position="183"/>
        <end position="193"/>
    </location>
</feature>
<gene>
    <name evidence="2" type="ORF">AK812_SmicGene7131</name>
</gene>
<protein>
    <submittedName>
        <fullName evidence="2">Uncharacterized protein</fullName>
    </submittedName>
</protein>
<evidence type="ECO:0000313" key="2">
    <source>
        <dbReference type="EMBL" id="OLQ09281.1"/>
    </source>
</evidence>
<keyword evidence="3" id="KW-1185">Reference proteome</keyword>
<dbReference type="AlphaFoldDB" id="A0A1Q9EPH0"/>
<dbReference type="Proteomes" id="UP000186817">
    <property type="component" value="Unassembled WGS sequence"/>
</dbReference>
<evidence type="ECO:0000313" key="3">
    <source>
        <dbReference type="Proteomes" id="UP000186817"/>
    </source>
</evidence>
<feature type="compositionally biased region" description="Low complexity" evidence="1">
    <location>
        <begin position="194"/>
        <end position="216"/>
    </location>
</feature>
<dbReference type="EMBL" id="LSRX01000100">
    <property type="protein sequence ID" value="OLQ09281.1"/>
    <property type="molecule type" value="Genomic_DNA"/>
</dbReference>
<name>A0A1Q9EPH0_SYMMI</name>
<accession>A0A1Q9EPH0</accession>
<comment type="caution">
    <text evidence="2">The sequence shown here is derived from an EMBL/GenBank/DDBJ whole genome shotgun (WGS) entry which is preliminary data.</text>
</comment>